<reference evidence="6 7" key="1">
    <citation type="submission" date="2016-07" db="EMBL/GenBank/DDBJ databases">
        <title>Pervasive Adenine N6-methylation of Active Genes in Fungi.</title>
        <authorList>
            <consortium name="DOE Joint Genome Institute"/>
            <person name="Mondo S.J."/>
            <person name="Dannebaum R.O."/>
            <person name="Kuo R.C."/>
            <person name="Labutti K."/>
            <person name="Haridas S."/>
            <person name="Kuo A."/>
            <person name="Salamov A."/>
            <person name="Ahrendt S.R."/>
            <person name="Lipzen A."/>
            <person name="Sullivan W."/>
            <person name="Andreopoulos W.B."/>
            <person name="Clum A."/>
            <person name="Lindquist E."/>
            <person name="Daum C."/>
            <person name="Ramamoorthy G.K."/>
            <person name="Gryganskyi A."/>
            <person name="Culley D."/>
            <person name="Magnuson J.K."/>
            <person name="James T.Y."/>
            <person name="O'Malley M.A."/>
            <person name="Stajich J.E."/>
            <person name="Spatafora J.W."/>
            <person name="Visel A."/>
            <person name="Grigoriev I.V."/>
        </authorList>
    </citation>
    <scope>NUCLEOTIDE SEQUENCE [LARGE SCALE GENOMIC DNA]</scope>
    <source>
        <strain evidence="6 7">PL171</strain>
    </source>
</reference>
<dbReference type="Pfam" id="PF00481">
    <property type="entry name" value="PP2C"/>
    <property type="match status" value="1"/>
</dbReference>
<evidence type="ECO:0000256" key="4">
    <source>
        <dbReference type="RuleBase" id="RU003465"/>
    </source>
</evidence>
<dbReference type="PROSITE" id="PS01032">
    <property type="entry name" value="PPM_1"/>
    <property type="match status" value="1"/>
</dbReference>
<dbReference type="STRING" id="765915.A0A1Y2HI29"/>
<organism evidence="6 7">
    <name type="scientific">Catenaria anguillulae PL171</name>
    <dbReference type="NCBI Taxonomy" id="765915"/>
    <lineage>
        <taxon>Eukaryota</taxon>
        <taxon>Fungi</taxon>
        <taxon>Fungi incertae sedis</taxon>
        <taxon>Blastocladiomycota</taxon>
        <taxon>Blastocladiomycetes</taxon>
        <taxon>Blastocladiales</taxon>
        <taxon>Catenariaceae</taxon>
        <taxon>Catenaria</taxon>
    </lineage>
</organism>
<dbReference type="PANTHER" id="PTHR13832">
    <property type="entry name" value="PROTEIN PHOSPHATASE 2C"/>
    <property type="match status" value="1"/>
</dbReference>
<sequence length="512" mass="55713">MLLSTFPIRTLGTARHLPPTLSRQVLAGLAGLAPKAVIVIRPRTCFSTNATDAFGAKDQQSASGQSRSKSIAIGSLTAATAVSALVYFLKSRTSTEPTTLSNVPLSSLSAQDQYIHSTLTQHAQIHAHPALKAQIHSTYVASNNPIEDRLAITAMPKGKQLLVSVFDGHAGWQCAHVLKQWYANYVARIVEMRKYLLGEAMGVALDEFDADLMGLPNEAKNMETLGMEIDQVREILLPAMAGSVVVSAMIDETSIHVANAGDSRAVIGRRTSSSPGWTAVPLTIDHNAENPAEVARLKREHPGEEDTVITDQGRVIRGLNVFRSAGDGRFKWAKDVREWVCGKFVGSEYKYSRDIPWSLSPPYITAKSEVVRHVLEDGDEFLVMATDGLWEHATNDQVVASIGAYLDRNNKSHRDAERAGPDDAKWALQDRNAAAHTIRNAIGGQDSDKVAHLFKIPHPESRDHRDDISVVVVFLGKALDKLPGVQGAVQTVPVADPNKGKMKVSMEKGLYV</sequence>
<evidence type="ECO:0000256" key="2">
    <source>
        <dbReference type="ARBA" id="ARBA00022801"/>
    </source>
</evidence>
<dbReference type="AlphaFoldDB" id="A0A1Y2HI29"/>
<name>A0A1Y2HI29_9FUNG</name>
<dbReference type="Gene3D" id="3.60.40.10">
    <property type="entry name" value="PPM-type phosphatase domain"/>
    <property type="match status" value="1"/>
</dbReference>
<dbReference type="GO" id="GO:0046872">
    <property type="term" value="F:metal ion binding"/>
    <property type="evidence" value="ECO:0007669"/>
    <property type="project" value="UniProtKB-KW"/>
</dbReference>
<dbReference type="GO" id="GO:0004741">
    <property type="term" value="F:[pyruvate dehydrogenase (acetyl-transferring)]-phosphatase activity"/>
    <property type="evidence" value="ECO:0007669"/>
    <property type="project" value="TreeGrafter"/>
</dbReference>
<dbReference type="CDD" id="cd00143">
    <property type="entry name" value="PP2Cc"/>
    <property type="match status" value="1"/>
</dbReference>
<dbReference type="PROSITE" id="PS51746">
    <property type="entry name" value="PPM_2"/>
    <property type="match status" value="1"/>
</dbReference>
<keyword evidence="3 4" id="KW-0904">Protein phosphatase</keyword>
<dbReference type="SUPFAM" id="SSF81606">
    <property type="entry name" value="PP2C-like"/>
    <property type="match status" value="1"/>
</dbReference>
<evidence type="ECO:0000313" key="6">
    <source>
        <dbReference type="EMBL" id="ORZ34258.1"/>
    </source>
</evidence>
<evidence type="ECO:0000256" key="3">
    <source>
        <dbReference type="ARBA" id="ARBA00022912"/>
    </source>
</evidence>
<evidence type="ECO:0000259" key="5">
    <source>
        <dbReference type="PROSITE" id="PS51746"/>
    </source>
</evidence>
<dbReference type="OrthoDB" id="420076at2759"/>
<keyword evidence="1" id="KW-0479">Metal-binding</keyword>
<gene>
    <name evidence="6" type="ORF">BCR44DRAFT_53878</name>
</gene>
<evidence type="ECO:0000313" key="7">
    <source>
        <dbReference type="Proteomes" id="UP000193411"/>
    </source>
</evidence>
<dbReference type="Proteomes" id="UP000193411">
    <property type="component" value="Unassembled WGS sequence"/>
</dbReference>
<evidence type="ECO:0000256" key="1">
    <source>
        <dbReference type="ARBA" id="ARBA00022723"/>
    </source>
</evidence>
<dbReference type="PANTHER" id="PTHR13832:SF792">
    <property type="entry name" value="GM14286P"/>
    <property type="match status" value="1"/>
</dbReference>
<dbReference type="GO" id="GO:0005739">
    <property type="term" value="C:mitochondrion"/>
    <property type="evidence" value="ECO:0007669"/>
    <property type="project" value="TreeGrafter"/>
</dbReference>
<comment type="similarity">
    <text evidence="4">Belongs to the PP2C family.</text>
</comment>
<dbReference type="InterPro" id="IPR000222">
    <property type="entry name" value="PP2C_BS"/>
</dbReference>
<dbReference type="SMART" id="SM00332">
    <property type="entry name" value="PP2Cc"/>
    <property type="match status" value="1"/>
</dbReference>
<keyword evidence="2 4" id="KW-0378">Hydrolase</keyword>
<comment type="caution">
    <text evidence="6">The sequence shown here is derived from an EMBL/GenBank/DDBJ whole genome shotgun (WGS) entry which is preliminary data.</text>
</comment>
<dbReference type="EMBL" id="MCFL01000030">
    <property type="protein sequence ID" value="ORZ34258.1"/>
    <property type="molecule type" value="Genomic_DNA"/>
</dbReference>
<proteinExistence type="inferred from homology"/>
<protein>
    <submittedName>
        <fullName evidence="6">Phosphatase 2C-like domain-containing protein</fullName>
    </submittedName>
</protein>
<dbReference type="InterPro" id="IPR015655">
    <property type="entry name" value="PP2C"/>
</dbReference>
<dbReference type="InterPro" id="IPR001932">
    <property type="entry name" value="PPM-type_phosphatase-like_dom"/>
</dbReference>
<accession>A0A1Y2HI29</accession>
<dbReference type="InterPro" id="IPR036457">
    <property type="entry name" value="PPM-type-like_dom_sf"/>
</dbReference>
<keyword evidence="7" id="KW-1185">Reference proteome</keyword>
<feature type="domain" description="PPM-type phosphatase" evidence="5">
    <location>
        <begin position="132"/>
        <end position="475"/>
    </location>
</feature>